<dbReference type="AlphaFoldDB" id="A0AAV9U3X8"/>
<sequence length="415" mass="45563">MRILLFSASFVLPSLIAILTSTRLVYSQTILIPLKPYWRIFLADNEAYLDGIVKNLKLITKNEKGRCPIQLPKGPGLPAGPSELSIGFLLGAVNRAGNDLQRLSVQAQERLKEKPDDPAGISLIRDNGFNSVDDVLSAAQRMRGYVGIFLKHTLVLQNFLDWVKKPIEADENNELLKYIYNATMLSVLPGVIPGTTTKTAVVELDMNEKDDFIARFLEIRDNLEAAAYRQADDAIAWGGSLGLPMHTSARLFPEGPWAQRDTMSVMYRIDVFFRCWLKPIQKIIWNLKKLTPPPEVQFGLELQSRPEGNPMTGELEGWDWEHGTDNFPGLLKGGPKSGPSTQSDISTTPVEAADGDAAPGDFTVHYVDPDHPLPGLPGNNVLPLNGGAQVSSPDTSSMLSESAGQVEEEVGDESD</sequence>
<feature type="region of interest" description="Disordered" evidence="1">
    <location>
        <begin position="322"/>
        <end position="415"/>
    </location>
</feature>
<evidence type="ECO:0000256" key="1">
    <source>
        <dbReference type="SAM" id="MobiDB-lite"/>
    </source>
</evidence>
<organism evidence="2 3">
    <name type="scientific">Orbilia blumenaviensis</name>
    <dbReference type="NCBI Taxonomy" id="1796055"/>
    <lineage>
        <taxon>Eukaryota</taxon>
        <taxon>Fungi</taxon>
        <taxon>Dikarya</taxon>
        <taxon>Ascomycota</taxon>
        <taxon>Pezizomycotina</taxon>
        <taxon>Orbiliomycetes</taxon>
        <taxon>Orbiliales</taxon>
        <taxon>Orbiliaceae</taxon>
        <taxon>Orbilia</taxon>
    </lineage>
</organism>
<evidence type="ECO:0000313" key="3">
    <source>
        <dbReference type="Proteomes" id="UP001373714"/>
    </source>
</evidence>
<dbReference type="EMBL" id="JAVHNS010000016">
    <property type="protein sequence ID" value="KAK6333666.1"/>
    <property type="molecule type" value="Genomic_DNA"/>
</dbReference>
<comment type="caution">
    <text evidence="2">The sequence shown here is derived from an EMBL/GenBank/DDBJ whole genome shotgun (WGS) entry which is preliminary data.</text>
</comment>
<gene>
    <name evidence="2" type="ORF">TWF730_003850</name>
</gene>
<protein>
    <submittedName>
        <fullName evidence="2">Uncharacterized protein</fullName>
    </submittedName>
</protein>
<dbReference type="Proteomes" id="UP001373714">
    <property type="component" value="Unassembled WGS sequence"/>
</dbReference>
<accession>A0AAV9U3X8</accession>
<feature type="compositionally biased region" description="Acidic residues" evidence="1">
    <location>
        <begin position="406"/>
        <end position="415"/>
    </location>
</feature>
<proteinExistence type="predicted"/>
<feature type="compositionally biased region" description="Polar residues" evidence="1">
    <location>
        <begin position="388"/>
        <end position="403"/>
    </location>
</feature>
<feature type="compositionally biased region" description="Low complexity" evidence="1">
    <location>
        <begin position="376"/>
        <end position="387"/>
    </location>
</feature>
<name>A0AAV9U3X8_9PEZI</name>
<evidence type="ECO:0000313" key="2">
    <source>
        <dbReference type="EMBL" id="KAK6333666.1"/>
    </source>
</evidence>
<reference evidence="2 3" key="1">
    <citation type="submission" date="2019-10" db="EMBL/GenBank/DDBJ databases">
        <authorList>
            <person name="Palmer J.M."/>
        </authorList>
    </citation>
    <scope>NUCLEOTIDE SEQUENCE [LARGE SCALE GENOMIC DNA]</scope>
    <source>
        <strain evidence="2 3">TWF730</strain>
    </source>
</reference>
<keyword evidence="3" id="KW-1185">Reference proteome</keyword>